<reference evidence="2 3" key="1">
    <citation type="journal article" date="2019" name="Sci. Rep.">
        <title>Orb-weaving spider Araneus ventricosus genome elucidates the spidroin gene catalogue.</title>
        <authorList>
            <person name="Kono N."/>
            <person name="Nakamura H."/>
            <person name="Ohtoshi R."/>
            <person name="Moran D.A.P."/>
            <person name="Shinohara A."/>
            <person name="Yoshida Y."/>
            <person name="Fujiwara M."/>
            <person name="Mori M."/>
            <person name="Tomita M."/>
            <person name="Arakawa K."/>
        </authorList>
    </citation>
    <scope>NUCLEOTIDE SEQUENCE [LARGE SCALE GENOMIC DNA]</scope>
</reference>
<gene>
    <name evidence="2" type="ORF">AVEN_216834_1</name>
</gene>
<feature type="region of interest" description="Disordered" evidence="1">
    <location>
        <begin position="1"/>
        <end position="71"/>
    </location>
</feature>
<dbReference type="AlphaFoldDB" id="A0A4Y2JHB5"/>
<organism evidence="2 3">
    <name type="scientific">Araneus ventricosus</name>
    <name type="common">Orbweaver spider</name>
    <name type="synonym">Epeira ventricosa</name>
    <dbReference type="NCBI Taxonomy" id="182803"/>
    <lineage>
        <taxon>Eukaryota</taxon>
        <taxon>Metazoa</taxon>
        <taxon>Ecdysozoa</taxon>
        <taxon>Arthropoda</taxon>
        <taxon>Chelicerata</taxon>
        <taxon>Arachnida</taxon>
        <taxon>Araneae</taxon>
        <taxon>Araneomorphae</taxon>
        <taxon>Entelegynae</taxon>
        <taxon>Araneoidea</taxon>
        <taxon>Araneidae</taxon>
        <taxon>Araneus</taxon>
    </lineage>
</organism>
<evidence type="ECO:0000256" key="1">
    <source>
        <dbReference type="SAM" id="MobiDB-lite"/>
    </source>
</evidence>
<keyword evidence="3" id="KW-1185">Reference proteome</keyword>
<feature type="compositionally biased region" description="Basic and acidic residues" evidence="1">
    <location>
        <begin position="1"/>
        <end position="11"/>
    </location>
</feature>
<dbReference type="Proteomes" id="UP000499080">
    <property type="component" value="Unassembled WGS sequence"/>
</dbReference>
<comment type="caution">
    <text evidence="2">The sequence shown here is derived from an EMBL/GenBank/DDBJ whole genome shotgun (WGS) entry which is preliminary data.</text>
</comment>
<evidence type="ECO:0000313" key="3">
    <source>
        <dbReference type="Proteomes" id="UP000499080"/>
    </source>
</evidence>
<name>A0A4Y2JHB5_ARAVE</name>
<dbReference type="EMBL" id="BGPR01003566">
    <property type="protein sequence ID" value="GBM89723.1"/>
    <property type="molecule type" value="Genomic_DNA"/>
</dbReference>
<sequence length="129" mass="15445">MKDLKIIETIKPKQVPSSKHQHKRRVHQPRKIRWELSQFSKLEPTQRGDQLKQDAKSSDAQETNKKIAAHPKQISTNIEECISWRLTFGETKWQEANLHRTLQFNHSLWHHATYRAYASYKRYQVDIQK</sequence>
<accession>A0A4Y2JHB5</accession>
<proteinExistence type="predicted"/>
<protein>
    <submittedName>
        <fullName evidence="2">Uncharacterized protein</fullName>
    </submittedName>
</protein>
<evidence type="ECO:0000313" key="2">
    <source>
        <dbReference type="EMBL" id="GBM89723.1"/>
    </source>
</evidence>
<feature type="compositionally biased region" description="Basic and acidic residues" evidence="1">
    <location>
        <begin position="44"/>
        <end position="65"/>
    </location>
</feature>
<feature type="compositionally biased region" description="Basic residues" evidence="1">
    <location>
        <begin position="19"/>
        <end position="31"/>
    </location>
</feature>